<dbReference type="CDD" id="cd00808">
    <property type="entry name" value="GluRS_core"/>
    <property type="match status" value="1"/>
</dbReference>
<comment type="catalytic activity">
    <reaction evidence="10">
        <text>tRNA(Glu) + L-glutamate + ATP = L-glutamyl-tRNA(Glu) + AMP + diphosphate</text>
        <dbReference type="Rhea" id="RHEA:23540"/>
        <dbReference type="Rhea" id="RHEA-COMP:9663"/>
        <dbReference type="Rhea" id="RHEA-COMP:9680"/>
        <dbReference type="ChEBI" id="CHEBI:29985"/>
        <dbReference type="ChEBI" id="CHEBI:30616"/>
        <dbReference type="ChEBI" id="CHEBI:33019"/>
        <dbReference type="ChEBI" id="CHEBI:78442"/>
        <dbReference type="ChEBI" id="CHEBI:78520"/>
        <dbReference type="ChEBI" id="CHEBI:456215"/>
        <dbReference type="EC" id="6.1.1.17"/>
    </reaction>
</comment>
<dbReference type="Gene3D" id="3.40.50.620">
    <property type="entry name" value="HUPs"/>
    <property type="match status" value="1"/>
</dbReference>
<comment type="function">
    <text evidence="10">Catalyzes the attachment of glutamate to tRNA(Glu) in a two-step reaction: glutamate is first activated by ATP to form Glu-AMP and then transferred to the acceptor end of tRNA(Glu).</text>
</comment>
<evidence type="ECO:0000256" key="2">
    <source>
        <dbReference type="ARBA" id="ARBA00007894"/>
    </source>
</evidence>
<keyword evidence="5 10" id="KW-0436">Ligase</keyword>
<dbReference type="Pfam" id="PF00749">
    <property type="entry name" value="tRNA-synt_1c"/>
    <property type="match status" value="1"/>
</dbReference>
<sequence>MSDKSKKVVTRFAPSPTGYLHIGAARTALFNWLFARQNKGTFILRIEDTDKERSRKEYEEDILESLKWLGFAWDEMYRQSERTEIYKKYLERMIAEDKAYVSFEEEGPIPYTEEGGKDRHEGTMAAREKRGSAAVLRDEVIRFKNPNKKVKFKDTILGEIEFDTTELGDFVIAKDLETPLYNFTVVVDDHEMGITHVIRGQDHISNTPRQILIGEALGFKAPQYVHLPLILARDRSKLSKRHGVVSVLEFRKWGYLPEAMANFIALIGWNPGDDQEIFSLSELVQKFSLDKIQKGGAIFDTEKLDFINRQHMKQLPQKIVIDNVMKMFEVHDLRPKDKDIVKKLIPTILDRISKWSDIERMVEEGEMQYFFESPDYDPKDLVWKGKEKKPSSAPASAKATAGKKASEGQAKEHLEKLQILLQPIAEDQFTEIIVKEALWNYADEKGRGEVLWPMRFALSGRDKSPDPFTLAEVLGKEETLKRIKKAFDKL</sequence>
<keyword evidence="8 10" id="KW-0648">Protein biosynthesis</keyword>
<keyword evidence="4 10" id="KW-0963">Cytoplasm</keyword>
<dbReference type="InterPro" id="IPR045462">
    <property type="entry name" value="aa-tRNA-synth_I_cd-bd"/>
</dbReference>
<protein>
    <recommendedName>
        <fullName evidence="10">Glutamate--tRNA ligase</fullName>
        <ecNumber evidence="10">6.1.1.17</ecNumber>
    </recommendedName>
    <alternativeName>
        <fullName evidence="10">Glutamyl-tRNA synthetase</fullName>
        <shortName evidence="10">GluRS</shortName>
    </alternativeName>
</protein>
<dbReference type="STRING" id="1801743.A2824_02955"/>
<feature type="domain" description="Glutamyl/glutaminyl-tRNA synthetase class Ib catalytic" evidence="12">
    <location>
        <begin position="7"/>
        <end position="305"/>
    </location>
</feature>
<proteinExistence type="inferred from homology"/>
<dbReference type="PANTHER" id="PTHR43311:SF2">
    <property type="entry name" value="GLUTAMATE--TRNA LIGASE, MITOCHONDRIAL-RELATED"/>
    <property type="match status" value="1"/>
</dbReference>
<dbReference type="InterPro" id="IPR020751">
    <property type="entry name" value="aa-tRNA-synth_I_codon-bd_sub2"/>
</dbReference>
<dbReference type="AlphaFoldDB" id="A0A1F6VH34"/>
<feature type="short sequence motif" description="'HIGH' region" evidence="10">
    <location>
        <begin position="14"/>
        <end position="24"/>
    </location>
</feature>
<comment type="caution">
    <text evidence="14">The sequence shown here is derived from an EMBL/GenBank/DDBJ whole genome shotgun (WGS) entry which is preliminary data.</text>
</comment>
<dbReference type="InterPro" id="IPR004527">
    <property type="entry name" value="Glu-tRNA-ligase_bac/mito"/>
</dbReference>
<dbReference type="GO" id="GO:0000049">
    <property type="term" value="F:tRNA binding"/>
    <property type="evidence" value="ECO:0007669"/>
    <property type="project" value="InterPro"/>
</dbReference>
<dbReference type="InterPro" id="IPR000924">
    <property type="entry name" value="Glu/Gln-tRNA-synth"/>
</dbReference>
<evidence type="ECO:0000256" key="11">
    <source>
        <dbReference type="SAM" id="MobiDB-lite"/>
    </source>
</evidence>
<evidence type="ECO:0000313" key="14">
    <source>
        <dbReference type="EMBL" id="OGI68977.1"/>
    </source>
</evidence>
<evidence type="ECO:0000256" key="5">
    <source>
        <dbReference type="ARBA" id="ARBA00022598"/>
    </source>
</evidence>
<feature type="compositionally biased region" description="Low complexity" evidence="11">
    <location>
        <begin position="391"/>
        <end position="403"/>
    </location>
</feature>
<evidence type="ECO:0000256" key="4">
    <source>
        <dbReference type="ARBA" id="ARBA00022490"/>
    </source>
</evidence>
<evidence type="ECO:0000259" key="13">
    <source>
        <dbReference type="Pfam" id="PF19269"/>
    </source>
</evidence>
<dbReference type="InterPro" id="IPR049940">
    <property type="entry name" value="GluQ/Sye"/>
</dbReference>
<evidence type="ECO:0000256" key="8">
    <source>
        <dbReference type="ARBA" id="ARBA00022917"/>
    </source>
</evidence>
<dbReference type="Proteomes" id="UP000178059">
    <property type="component" value="Unassembled WGS sequence"/>
</dbReference>
<comment type="subunit">
    <text evidence="3 10">Monomer.</text>
</comment>
<evidence type="ECO:0000256" key="1">
    <source>
        <dbReference type="ARBA" id="ARBA00004496"/>
    </source>
</evidence>
<accession>A0A1F6VH34</accession>
<dbReference type="EMBL" id="MFTT01000036">
    <property type="protein sequence ID" value="OGI68977.1"/>
    <property type="molecule type" value="Genomic_DNA"/>
</dbReference>
<dbReference type="HAMAP" id="MF_00022">
    <property type="entry name" value="Glu_tRNA_synth_type1"/>
    <property type="match status" value="1"/>
</dbReference>
<dbReference type="InterPro" id="IPR033910">
    <property type="entry name" value="GluRS_core"/>
</dbReference>
<dbReference type="SUPFAM" id="SSF48163">
    <property type="entry name" value="An anticodon-binding domain of class I aminoacyl-tRNA synthetases"/>
    <property type="match status" value="1"/>
</dbReference>
<evidence type="ECO:0000313" key="15">
    <source>
        <dbReference type="Proteomes" id="UP000178059"/>
    </source>
</evidence>
<comment type="caution">
    <text evidence="10">Lacks conserved residue(s) required for the propagation of feature annotation.</text>
</comment>
<reference evidence="14 15" key="1">
    <citation type="journal article" date="2016" name="Nat. Commun.">
        <title>Thousands of microbial genomes shed light on interconnected biogeochemical processes in an aquifer system.</title>
        <authorList>
            <person name="Anantharaman K."/>
            <person name="Brown C.T."/>
            <person name="Hug L.A."/>
            <person name="Sharon I."/>
            <person name="Castelle C.J."/>
            <person name="Probst A.J."/>
            <person name="Thomas B.C."/>
            <person name="Singh A."/>
            <person name="Wilkins M.J."/>
            <person name="Karaoz U."/>
            <person name="Brodie E.L."/>
            <person name="Williams K.H."/>
            <person name="Hubbard S.S."/>
            <person name="Banfield J.F."/>
        </authorList>
    </citation>
    <scope>NUCLEOTIDE SEQUENCE [LARGE SCALE GENOMIC DNA]</scope>
</reference>
<name>A0A1F6VH34_9BACT</name>
<dbReference type="GO" id="GO:0005829">
    <property type="term" value="C:cytosol"/>
    <property type="evidence" value="ECO:0007669"/>
    <property type="project" value="TreeGrafter"/>
</dbReference>
<dbReference type="InterPro" id="IPR020058">
    <property type="entry name" value="Glu/Gln-tRNA-synth_Ib_cat-dom"/>
</dbReference>
<organism evidence="14 15">
    <name type="scientific">Candidatus Nomurabacteria bacterium RIFCSPHIGHO2_01_FULL_42_16</name>
    <dbReference type="NCBI Taxonomy" id="1801743"/>
    <lineage>
        <taxon>Bacteria</taxon>
        <taxon>Candidatus Nomuraibacteriota</taxon>
    </lineage>
</organism>
<dbReference type="GO" id="GO:0005524">
    <property type="term" value="F:ATP binding"/>
    <property type="evidence" value="ECO:0007669"/>
    <property type="project" value="UniProtKB-UniRule"/>
</dbReference>
<dbReference type="Gene3D" id="1.10.10.350">
    <property type="match status" value="1"/>
</dbReference>
<dbReference type="GO" id="GO:0004818">
    <property type="term" value="F:glutamate-tRNA ligase activity"/>
    <property type="evidence" value="ECO:0007669"/>
    <property type="project" value="UniProtKB-UniRule"/>
</dbReference>
<dbReference type="GO" id="GO:0006424">
    <property type="term" value="P:glutamyl-tRNA aminoacylation"/>
    <property type="evidence" value="ECO:0007669"/>
    <property type="project" value="UniProtKB-UniRule"/>
</dbReference>
<keyword evidence="6 10" id="KW-0547">Nucleotide-binding</keyword>
<keyword evidence="9 10" id="KW-0030">Aminoacyl-tRNA synthetase</keyword>
<dbReference type="EC" id="6.1.1.17" evidence="10"/>
<keyword evidence="7 10" id="KW-0067">ATP-binding</keyword>
<evidence type="ECO:0000256" key="3">
    <source>
        <dbReference type="ARBA" id="ARBA00011245"/>
    </source>
</evidence>
<feature type="domain" description="Aminoacyl-tRNA synthetase class I anticodon-binding" evidence="13">
    <location>
        <begin position="330"/>
        <end position="486"/>
    </location>
</feature>
<dbReference type="PRINTS" id="PR00987">
    <property type="entry name" value="TRNASYNTHGLU"/>
</dbReference>
<evidence type="ECO:0000256" key="10">
    <source>
        <dbReference type="HAMAP-Rule" id="MF_00022"/>
    </source>
</evidence>
<evidence type="ECO:0000256" key="7">
    <source>
        <dbReference type="ARBA" id="ARBA00022840"/>
    </source>
</evidence>
<comment type="similarity">
    <text evidence="2 10">Belongs to the class-I aminoacyl-tRNA synthetase family. Glutamate--tRNA ligase type 1 subfamily.</text>
</comment>
<dbReference type="Pfam" id="PF19269">
    <property type="entry name" value="Anticodon_2"/>
    <property type="match status" value="1"/>
</dbReference>
<feature type="region of interest" description="Disordered" evidence="11">
    <location>
        <begin position="382"/>
        <end position="408"/>
    </location>
</feature>
<evidence type="ECO:0000256" key="9">
    <source>
        <dbReference type="ARBA" id="ARBA00023146"/>
    </source>
</evidence>
<gene>
    <name evidence="10" type="primary">gltX</name>
    <name evidence="14" type="ORF">A2824_02955</name>
</gene>
<evidence type="ECO:0000259" key="12">
    <source>
        <dbReference type="Pfam" id="PF00749"/>
    </source>
</evidence>
<feature type="binding site" evidence="10">
    <location>
        <position position="240"/>
    </location>
    <ligand>
        <name>ATP</name>
        <dbReference type="ChEBI" id="CHEBI:30616"/>
    </ligand>
</feature>
<dbReference type="NCBIfam" id="TIGR00464">
    <property type="entry name" value="gltX_bact"/>
    <property type="match status" value="1"/>
</dbReference>
<dbReference type="FunFam" id="3.40.50.620:FF:000007">
    <property type="entry name" value="Glutamate--tRNA ligase"/>
    <property type="match status" value="1"/>
</dbReference>
<feature type="short sequence motif" description="'KMSKS' region" evidence="10">
    <location>
        <begin position="237"/>
        <end position="241"/>
    </location>
</feature>
<dbReference type="InterPro" id="IPR008925">
    <property type="entry name" value="aa_tRNA-synth_I_cd-bd_sf"/>
</dbReference>
<dbReference type="InterPro" id="IPR014729">
    <property type="entry name" value="Rossmann-like_a/b/a_fold"/>
</dbReference>
<comment type="subcellular location">
    <subcellularLocation>
        <location evidence="1 10">Cytoplasm</location>
    </subcellularLocation>
</comment>
<evidence type="ECO:0000256" key="6">
    <source>
        <dbReference type="ARBA" id="ARBA00022741"/>
    </source>
</evidence>
<dbReference type="PANTHER" id="PTHR43311">
    <property type="entry name" value="GLUTAMATE--TRNA LIGASE"/>
    <property type="match status" value="1"/>
</dbReference>
<dbReference type="GO" id="GO:0008270">
    <property type="term" value="F:zinc ion binding"/>
    <property type="evidence" value="ECO:0007669"/>
    <property type="project" value="InterPro"/>
</dbReference>
<dbReference type="SUPFAM" id="SSF52374">
    <property type="entry name" value="Nucleotidylyl transferase"/>
    <property type="match status" value="1"/>
</dbReference>